<protein>
    <recommendedName>
        <fullName evidence="4">Glycosyltransferase RgtA/B/C/D-like domain-containing protein</fullName>
    </recommendedName>
</protein>
<reference evidence="2 3" key="1">
    <citation type="submission" date="2015-07" db="EMBL/GenBank/DDBJ databases">
        <title>Whole genome sequence of Thermanaerothrix daxensis DSM 23592.</title>
        <authorList>
            <person name="Hemp J."/>
            <person name="Ward L.M."/>
            <person name="Pace L.A."/>
            <person name="Fischer W.W."/>
        </authorList>
    </citation>
    <scope>NUCLEOTIDE SEQUENCE [LARGE SCALE GENOMIC DNA]</scope>
    <source>
        <strain evidence="2 3">GNS-1</strain>
    </source>
</reference>
<feature type="transmembrane region" description="Helical" evidence="1">
    <location>
        <begin position="84"/>
        <end position="103"/>
    </location>
</feature>
<evidence type="ECO:0000256" key="1">
    <source>
        <dbReference type="SAM" id="Phobius"/>
    </source>
</evidence>
<proteinExistence type="predicted"/>
<evidence type="ECO:0000313" key="3">
    <source>
        <dbReference type="Proteomes" id="UP000050544"/>
    </source>
</evidence>
<comment type="caution">
    <text evidence="2">The sequence shown here is derived from an EMBL/GenBank/DDBJ whole genome shotgun (WGS) entry which is preliminary data.</text>
</comment>
<keyword evidence="1" id="KW-1133">Transmembrane helix</keyword>
<feature type="transmembrane region" description="Helical" evidence="1">
    <location>
        <begin position="7"/>
        <end position="23"/>
    </location>
</feature>
<dbReference type="EMBL" id="LGKO01000002">
    <property type="protein sequence ID" value="KPL83795.1"/>
    <property type="molecule type" value="Genomic_DNA"/>
</dbReference>
<dbReference type="Proteomes" id="UP000050544">
    <property type="component" value="Unassembled WGS sequence"/>
</dbReference>
<keyword evidence="1" id="KW-0812">Transmembrane</keyword>
<keyword evidence="1" id="KW-0472">Membrane</keyword>
<gene>
    <name evidence="2" type="ORF">SE15_00620</name>
</gene>
<feature type="transmembrane region" description="Helical" evidence="1">
    <location>
        <begin position="127"/>
        <end position="148"/>
    </location>
</feature>
<feature type="transmembrane region" description="Helical" evidence="1">
    <location>
        <begin position="29"/>
        <end position="47"/>
    </location>
</feature>
<keyword evidence="3" id="KW-1185">Reference proteome</keyword>
<sequence length="255" mass="29849">MFSFSEAIVNILIGLGWFPINLMSPQHIYVFHLLNIYFQVLGLWLYVKTNNKRTVSWVLSSLFQVLMIFLVNLSTGYAFRARQLIFVLPVLCLLSASGAIDIYQRGYHFIKRCFLIKVSRFFNIKHIYVFCVMIIVLGISGSCLQEYYRLEKSSRREISIELIQRWKPNTVIWTTPHWEDQYYSFYLTLLGHPEVKNAIFGKENIQGSEDVTLPICWITDGNILPEEEDIMKEMGFEIVPLRSSPILDAQILWCR</sequence>
<dbReference type="AlphaFoldDB" id="A0A0P6Y350"/>
<accession>A0A0P6Y350</accession>
<evidence type="ECO:0000313" key="2">
    <source>
        <dbReference type="EMBL" id="KPL83795.1"/>
    </source>
</evidence>
<evidence type="ECO:0008006" key="4">
    <source>
        <dbReference type="Google" id="ProtNLM"/>
    </source>
</evidence>
<name>A0A0P6Y350_9CHLR</name>
<feature type="transmembrane region" description="Helical" evidence="1">
    <location>
        <begin position="54"/>
        <end position="78"/>
    </location>
</feature>
<organism evidence="2 3">
    <name type="scientific">Thermanaerothrix daxensis</name>
    <dbReference type="NCBI Taxonomy" id="869279"/>
    <lineage>
        <taxon>Bacteria</taxon>
        <taxon>Bacillati</taxon>
        <taxon>Chloroflexota</taxon>
        <taxon>Anaerolineae</taxon>
        <taxon>Anaerolineales</taxon>
        <taxon>Anaerolineaceae</taxon>
        <taxon>Thermanaerothrix</taxon>
    </lineage>
</organism>